<dbReference type="AlphaFoldDB" id="A0A516PYL0"/>
<dbReference type="PANTHER" id="PTHR30055:SF200">
    <property type="entry name" value="HTH-TYPE TRANSCRIPTIONAL REPRESSOR BDCR"/>
    <property type="match status" value="1"/>
</dbReference>
<dbReference type="PANTHER" id="PTHR30055">
    <property type="entry name" value="HTH-TYPE TRANSCRIPTIONAL REGULATOR RUTR"/>
    <property type="match status" value="1"/>
</dbReference>
<dbReference type="InterPro" id="IPR001647">
    <property type="entry name" value="HTH_TetR"/>
</dbReference>
<dbReference type="GO" id="GO:0003700">
    <property type="term" value="F:DNA-binding transcription factor activity"/>
    <property type="evidence" value="ECO:0007669"/>
    <property type="project" value="TreeGrafter"/>
</dbReference>
<dbReference type="PROSITE" id="PS01081">
    <property type="entry name" value="HTH_TETR_1"/>
    <property type="match status" value="1"/>
</dbReference>
<dbReference type="GO" id="GO:0000976">
    <property type="term" value="F:transcription cis-regulatory region binding"/>
    <property type="evidence" value="ECO:0007669"/>
    <property type="project" value="TreeGrafter"/>
</dbReference>
<evidence type="ECO:0000256" key="1">
    <source>
        <dbReference type="ARBA" id="ARBA00023125"/>
    </source>
</evidence>
<proteinExistence type="predicted"/>
<evidence type="ECO:0000313" key="4">
    <source>
        <dbReference type="EMBL" id="QDP96257.1"/>
    </source>
</evidence>
<dbReference type="InterPro" id="IPR009057">
    <property type="entry name" value="Homeodomain-like_sf"/>
</dbReference>
<evidence type="ECO:0000256" key="2">
    <source>
        <dbReference type="PROSITE-ProRule" id="PRU00335"/>
    </source>
</evidence>
<accession>A0A516PYL0</accession>
<keyword evidence="5" id="KW-1185">Reference proteome</keyword>
<dbReference type="SUPFAM" id="SSF46689">
    <property type="entry name" value="Homeodomain-like"/>
    <property type="match status" value="1"/>
</dbReference>
<dbReference type="Gene3D" id="1.10.357.10">
    <property type="entry name" value="Tetracycline Repressor, domain 2"/>
    <property type="match status" value="1"/>
</dbReference>
<reference evidence="4 5" key="1">
    <citation type="submission" date="2019-07" db="EMBL/GenBank/DDBJ databases">
        <title>Microlunatus dokdonensis sp. nov. isolated from the rhizospheric soil of the wild plant Elymus tsukushiensis.</title>
        <authorList>
            <person name="Ghim S.-Y."/>
            <person name="Hwang Y.-J."/>
            <person name="Son J.-S."/>
            <person name="Shin J.-H."/>
        </authorList>
    </citation>
    <scope>NUCLEOTIDE SEQUENCE [LARGE SCALE GENOMIC DNA]</scope>
    <source>
        <strain evidence="4 5">KUDC0627</strain>
    </source>
</reference>
<dbReference type="KEGG" id="mik:FOE78_10425"/>
<feature type="DNA-binding region" description="H-T-H motif" evidence="2">
    <location>
        <begin position="38"/>
        <end position="57"/>
    </location>
</feature>
<keyword evidence="1 2" id="KW-0238">DNA-binding</keyword>
<gene>
    <name evidence="4" type="ORF">FOE78_10425</name>
</gene>
<dbReference type="InterPro" id="IPR050109">
    <property type="entry name" value="HTH-type_TetR-like_transc_reg"/>
</dbReference>
<dbReference type="Proteomes" id="UP000319263">
    <property type="component" value="Chromosome"/>
</dbReference>
<dbReference type="EMBL" id="CP041692">
    <property type="protein sequence ID" value="QDP96257.1"/>
    <property type="molecule type" value="Genomic_DNA"/>
</dbReference>
<organism evidence="4 5">
    <name type="scientific">Microlunatus elymi</name>
    <dbReference type="NCBI Taxonomy" id="2596828"/>
    <lineage>
        <taxon>Bacteria</taxon>
        <taxon>Bacillati</taxon>
        <taxon>Actinomycetota</taxon>
        <taxon>Actinomycetes</taxon>
        <taxon>Propionibacteriales</taxon>
        <taxon>Propionibacteriaceae</taxon>
        <taxon>Microlunatus</taxon>
    </lineage>
</organism>
<dbReference type="InterPro" id="IPR023772">
    <property type="entry name" value="DNA-bd_HTH_TetR-type_CS"/>
</dbReference>
<dbReference type="OrthoDB" id="9805134at2"/>
<feature type="domain" description="HTH tetR-type" evidence="3">
    <location>
        <begin position="15"/>
        <end position="75"/>
    </location>
</feature>
<evidence type="ECO:0000259" key="3">
    <source>
        <dbReference type="PROSITE" id="PS50977"/>
    </source>
</evidence>
<protein>
    <submittedName>
        <fullName evidence="4">TetR/AcrR family transcriptional regulator</fullName>
    </submittedName>
</protein>
<name>A0A516PYL0_9ACTN</name>
<dbReference type="RefSeq" id="WP_143986223.1">
    <property type="nucleotide sequence ID" value="NZ_CP041692.1"/>
</dbReference>
<dbReference type="Pfam" id="PF00440">
    <property type="entry name" value="TetR_N"/>
    <property type="match status" value="1"/>
</dbReference>
<dbReference type="PROSITE" id="PS50977">
    <property type="entry name" value="HTH_TETR_2"/>
    <property type="match status" value="1"/>
</dbReference>
<sequence length="205" mass="22669">MSADRRPSYRQQQAAATRDRIAEAARRLFAELGYGATSMAAIAAEAGVADRTVYSAFGSKREILSMICEQWLERAGVRDRAAQVLAEPDPKRRLQGAASWLRALYEAGFDVVLIFEAATDDSPETRELLRSKLAGRNQVMDAMIASLGDALTMPLARAQAVYRALAAAGVYREFVQESGWSPQQFEDWVAEILQRQLLDRTSSAH</sequence>
<dbReference type="PRINTS" id="PR00455">
    <property type="entry name" value="HTHTETR"/>
</dbReference>
<evidence type="ECO:0000313" key="5">
    <source>
        <dbReference type="Proteomes" id="UP000319263"/>
    </source>
</evidence>